<dbReference type="HOGENOM" id="CLU_663543_0_0_0"/>
<dbReference type="InterPro" id="IPR003346">
    <property type="entry name" value="Transposase_20"/>
</dbReference>
<dbReference type="Pfam" id="PF02371">
    <property type="entry name" value="Transposase_20"/>
    <property type="match status" value="1"/>
</dbReference>
<dbReference type="Pfam" id="PF01548">
    <property type="entry name" value="DEDD_Tnp_IS110"/>
    <property type="match status" value="1"/>
</dbReference>
<dbReference type="STRING" id="316274.Haur_2485"/>
<dbReference type="KEGG" id="hau:Haur_2485"/>
<evidence type="ECO:0000313" key="4">
    <source>
        <dbReference type="Proteomes" id="UP000000787"/>
    </source>
</evidence>
<dbReference type="eggNOG" id="COG3547">
    <property type="taxonomic scope" value="Bacteria"/>
</dbReference>
<dbReference type="Proteomes" id="UP000000787">
    <property type="component" value="Chromosome"/>
</dbReference>
<dbReference type="InterPro" id="IPR047650">
    <property type="entry name" value="Transpos_IS110"/>
</dbReference>
<dbReference type="GO" id="GO:0006313">
    <property type="term" value="P:DNA transposition"/>
    <property type="evidence" value="ECO:0007669"/>
    <property type="project" value="InterPro"/>
</dbReference>
<name>A9AZH9_HERA2</name>
<feature type="domain" description="Transposase IS116/IS110/IS902 C-terminal" evidence="2">
    <location>
        <begin position="290"/>
        <end position="371"/>
    </location>
</feature>
<keyword evidence="4" id="KW-1185">Reference proteome</keyword>
<reference evidence="3 4" key="1">
    <citation type="journal article" date="2011" name="Stand. Genomic Sci.">
        <title>Complete genome sequence of the filamentous gliding predatory bacterium Herpetosiphon aurantiacus type strain (114-95(T)).</title>
        <authorList>
            <person name="Kiss H."/>
            <person name="Nett M."/>
            <person name="Domin N."/>
            <person name="Martin K."/>
            <person name="Maresca J.A."/>
            <person name="Copeland A."/>
            <person name="Lapidus A."/>
            <person name="Lucas S."/>
            <person name="Berry K.W."/>
            <person name="Glavina Del Rio T."/>
            <person name="Dalin E."/>
            <person name="Tice H."/>
            <person name="Pitluck S."/>
            <person name="Richardson P."/>
            <person name="Bruce D."/>
            <person name="Goodwin L."/>
            <person name="Han C."/>
            <person name="Detter J.C."/>
            <person name="Schmutz J."/>
            <person name="Brettin T."/>
            <person name="Land M."/>
            <person name="Hauser L."/>
            <person name="Kyrpides N.C."/>
            <person name="Ivanova N."/>
            <person name="Goker M."/>
            <person name="Woyke T."/>
            <person name="Klenk H.P."/>
            <person name="Bryant D.A."/>
        </authorList>
    </citation>
    <scope>NUCLEOTIDE SEQUENCE [LARGE SCALE GENOMIC DNA]</scope>
    <source>
        <strain evidence="4">ATCC 23779 / DSM 785 / 114-95</strain>
    </source>
</reference>
<dbReference type="InterPro" id="IPR002525">
    <property type="entry name" value="Transp_IS110-like_N"/>
</dbReference>
<dbReference type="BioCyc" id="HAUR316274:GHYA-2513-MONOMER"/>
<accession>A9AZH9</accession>
<evidence type="ECO:0000259" key="2">
    <source>
        <dbReference type="Pfam" id="PF02371"/>
    </source>
</evidence>
<feature type="domain" description="Transposase IS110-like N-terminal" evidence="1">
    <location>
        <begin position="14"/>
        <end position="172"/>
    </location>
</feature>
<sequence length="414" mass="44396">MPNPSNPPTVLATLDIAKHTHWFAVFTADLTPLIPPHSITTDATALQEVIDTLTTLAQTRPIALAMEPTGIYHLPWLHALTAALPSTVTCLLVHTTAVHQARAVLTAGRQRKTDARDCYAIAAAVRDGHGRPWSPPSPQQTHFRTWAAQEAATTAAMAQLAHALQRLTDLLWPGLVARRTAACKPLVSSRPWTRQSIQAILLHYPDPHAWRSLSVAAIQARLKALDVRCGPMRAQQLAAILAAQVVLPPDQTRSLASRLSTLMQQYCLHAAQLAALHAEAETLVTASWAAVLCSIPGMSPVLAARYAAAVGDIHAIRSAKALWSLAGLEPSIYASGTTARIGRSSLAGRVPLRQALIRIGASLGRHCPPVRACLQAARARGKPITVALIHAANKANRILFAMAMSQQPYQALGR</sequence>
<evidence type="ECO:0000313" key="3">
    <source>
        <dbReference type="EMBL" id="ABX05123.1"/>
    </source>
</evidence>
<gene>
    <name evidence="3" type="ordered locus">Haur_2485</name>
</gene>
<dbReference type="EMBL" id="CP000875">
    <property type="protein sequence ID" value="ABX05123.1"/>
    <property type="molecule type" value="Genomic_DNA"/>
</dbReference>
<dbReference type="GO" id="GO:0004803">
    <property type="term" value="F:transposase activity"/>
    <property type="evidence" value="ECO:0007669"/>
    <property type="project" value="InterPro"/>
</dbReference>
<dbReference type="InParanoid" id="A9AZH9"/>
<dbReference type="AlphaFoldDB" id="A9AZH9"/>
<evidence type="ECO:0000259" key="1">
    <source>
        <dbReference type="Pfam" id="PF01548"/>
    </source>
</evidence>
<organism evidence="3 4">
    <name type="scientific">Herpetosiphon aurantiacus (strain ATCC 23779 / DSM 785 / 114-95)</name>
    <dbReference type="NCBI Taxonomy" id="316274"/>
    <lineage>
        <taxon>Bacteria</taxon>
        <taxon>Bacillati</taxon>
        <taxon>Chloroflexota</taxon>
        <taxon>Chloroflexia</taxon>
        <taxon>Herpetosiphonales</taxon>
        <taxon>Herpetosiphonaceae</taxon>
        <taxon>Herpetosiphon</taxon>
    </lineage>
</organism>
<dbReference type="PANTHER" id="PTHR33055:SF3">
    <property type="entry name" value="PUTATIVE TRANSPOSASE FOR IS117-RELATED"/>
    <property type="match status" value="1"/>
</dbReference>
<dbReference type="NCBIfam" id="NF033542">
    <property type="entry name" value="transpos_IS110"/>
    <property type="match status" value="1"/>
</dbReference>
<dbReference type="PANTHER" id="PTHR33055">
    <property type="entry name" value="TRANSPOSASE FOR INSERTION SEQUENCE ELEMENT IS1111A"/>
    <property type="match status" value="1"/>
</dbReference>
<proteinExistence type="predicted"/>
<protein>
    <submittedName>
        <fullName evidence="3">Transposase IS116/IS110/IS902 family protein</fullName>
    </submittedName>
</protein>
<dbReference type="GO" id="GO:0003677">
    <property type="term" value="F:DNA binding"/>
    <property type="evidence" value="ECO:0007669"/>
    <property type="project" value="InterPro"/>
</dbReference>